<feature type="coiled-coil region" evidence="1">
    <location>
        <begin position="39"/>
        <end position="66"/>
    </location>
</feature>
<sequence>MTAVGVFNRRIRGFRVVEVVGLCILLSLVTGVYLAKTFAGRERQEIARIEQEIEEEAARKRLLAAEVAHLEQPRRIERLAQMMQLKPIAPDHEITEDALIDVARRRELPKAPVSAAPVTPETLAADGPEALPDDAAIPPPPAVQGALR</sequence>
<proteinExistence type="predicted"/>
<dbReference type="AlphaFoldDB" id="A0A258DDP5"/>
<dbReference type="EMBL" id="NCDQ01000018">
    <property type="protein sequence ID" value="OYX05941.1"/>
    <property type="molecule type" value="Genomic_DNA"/>
</dbReference>
<keyword evidence="3" id="KW-1133">Transmembrane helix</keyword>
<dbReference type="Proteomes" id="UP000215616">
    <property type="component" value="Unassembled WGS sequence"/>
</dbReference>
<organism evidence="4 5">
    <name type="scientific">Caulobacter vibrioides</name>
    <name type="common">Caulobacter crescentus</name>
    <dbReference type="NCBI Taxonomy" id="155892"/>
    <lineage>
        <taxon>Bacteria</taxon>
        <taxon>Pseudomonadati</taxon>
        <taxon>Pseudomonadota</taxon>
        <taxon>Alphaproteobacteria</taxon>
        <taxon>Caulobacterales</taxon>
        <taxon>Caulobacteraceae</taxon>
        <taxon>Caulobacter</taxon>
    </lineage>
</organism>
<keyword evidence="3" id="KW-0812">Transmembrane</keyword>
<keyword evidence="1" id="KW-0175">Coiled coil</keyword>
<keyword evidence="4" id="KW-0132">Cell division</keyword>
<evidence type="ECO:0000256" key="3">
    <source>
        <dbReference type="SAM" id="Phobius"/>
    </source>
</evidence>
<evidence type="ECO:0000256" key="1">
    <source>
        <dbReference type="SAM" id="Coils"/>
    </source>
</evidence>
<reference evidence="4 5" key="1">
    <citation type="submission" date="2017-03" db="EMBL/GenBank/DDBJ databases">
        <title>Lifting the veil on microbial sulfur biogeochemistry in mining wastewaters.</title>
        <authorList>
            <person name="Kantor R.S."/>
            <person name="Colenbrander Nelson T."/>
            <person name="Marshall S."/>
            <person name="Bennett D."/>
            <person name="Apte S."/>
            <person name="Camacho D."/>
            <person name="Thomas B.C."/>
            <person name="Warren L.A."/>
            <person name="Banfield J.F."/>
        </authorList>
    </citation>
    <scope>NUCLEOTIDE SEQUENCE [LARGE SCALE GENOMIC DNA]</scope>
    <source>
        <strain evidence="4">32-67-7</strain>
    </source>
</reference>
<protein>
    <submittedName>
        <fullName evidence="4">Cell division protein</fullName>
    </submittedName>
</protein>
<feature type="transmembrane region" description="Helical" evidence="3">
    <location>
        <begin position="16"/>
        <end position="35"/>
    </location>
</feature>
<comment type="caution">
    <text evidence="4">The sequence shown here is derived from an EMBL/GenBank/DDBJ whole genome shotgun (WGS) entry which is preliminary data.</text>
</comment>
<name>A0A258DDP5_CAUVI</name>
<keyword evidence="3" id="KW-0472">Membrane</keyword>
<evidence type="ECO:0000313" key="4">
    <source>
        <dbReference type="EMBL" id="OYX05941.1"/>
    </source>
</evidence>
<accession>A0A258DDP5</accession>
<evidence type="ECO:0000313" key="5">
    <source>
        <dbReference type="Proteomes" id="UP000215616"/>
    </source>
</evidence>
<dbReference type="GO" id="GO:0051301">
    <property type="term" value="P:cell division"/>
    <property type="evidence" value="ECO:0007669"/>
    <property type="project" value="UniProtKB-KW"/>
</dbReference>
<gene>
    <name evidence="4" type="ORF">B7Z12_02055</name>
</gene>
<feature type="region of interest" description="Disordered" evidence="2">
    <location>
        <begin position="110"/>
        <end position="148"/>
    </location>
</feature>
<evidence type="ECO:0000256" key="2">
    <source>
        <dbReference type="SAM" id="MobiDB-lite"/>
    </source>
</evidence>
<keyword evidence="4" id="KW-0131">Cell cycle</keyword>